<comment type="caution">
    <text evidence="9">The sequence shown here is derived from an EMBL/GenBank/DDBJ whole genome shotgun (WGS) entry which is preliminary data.</text>
</comment>
<keyword evidence="7" id="KW-0289">Folate biosynthesis</keyword>
<evidence type="ECO:0000259" key="8">
    <source>
        <dbReference type="PROSITE" id="PS00794"/>
    </source>
</evidence>
<keyword evidence="6" id="KW-0067">ATP-binding</keyword>
<dbReference type="GO" id="GO:0046654">
    <property type="term" value="P:tetrahydrofolate biosynthetic process"/>
    <property type="evidence" value="ECO:0007669"/>
    <property type="project" value="UniProtKB-UniPathway"/>
</dbReference>
<evidence type="ECO:0000256" key="7">
    <source>
        <dbReference type="ARBA" id="ARBA00022909"/>
    </source>
</evidence>
<dbReference type="GO" id="GO:0046656">
    <property type="term" value="P:folic acid biosynthetic process"/>
    <property type="evidence" value="ECO:0007669"/>
    <property type="project" value="UniProtKB-KW"/>
</dbReference>
<dbReference type="GO" id="GO:0016301">
    <property type="term" value="F:kinase activity"/>
    <property type="evidence" value="ECO:0007669"/>
    <property type="project" value="UniProtKB-KW"/>
</dbReference>
<evidence type="ECO:0000313" key="10">
    <source>
        <dbReference type="Proteomes" id="UP000316609"/>
    </source>
</evidence>
<dbReference type="InterPro" id="IPR035907">
    <property type="entry name" value="Hppk_sf"/>
</dbReference>
<dbReference type="UniPathway" id="UPA00077">
    <property type="reaction ID" value="UER00155"/>
</dbReference>
<protein>
    <recommendedName>
        <fullName evidence="2">2-amino-4-hydroxy-6-hydroxymethyldihydropteridine diphosphokinase</fullName>
        <ecNumber evidence="2">2.7.6.3</ecNumber>
    </recommendedName>
</protein>
<proteinExistence type="predicted"/>
<dbReference type="EC" id="2.7.6.3" evidence="2"/>
<evidence type="ECO:0000256" key="2">
    <source>
        <dbReference type="ARBA" id="ARBA00013253"/>
    </source>
</evidence>
<sequence>MKAFVGLGSNLGERETLIRLALDDLARLPDTRIERASSLYDTEPAGDTEQPAFLNAVVMLETELSARRLLWNLLLIERRLGRVRTRRWGPRTIDLDLLLYGDQSIDEPDLKVPHPELTARAFVLVPLVELDPLLVHPVSGETLLHHLSRLGSRPPVKRGTRLWN</sequence>
<accession>A0A538TL23</accession>
<evidence type="ECO:0000256" key="6">
    <source>
        <dbReference type="ARBA" id="ARBA00022840"/>
    </source>
</evidence>
<keyword evidence="4" id="KW-0547">Nucleotide-binding</keyword>
<dbReference type="PROSITE" id="PS00794">
    <property type="entry name" value="HPPK"/>
    <property type="match status" value="1"/>
</dbReference>
<evidence type="ECO:0000256" key="3">
    <source>
        <dbReference type="ARBA" id="ARBA00022679"/>
    </source>
</evidence>
<dbReference type="CDD" id="cd00483">
    <property type="entry name" value="HPPK"/>
    <property type="match status" value="1"/>
</dbReference>
<keyword evidence="3 9" id="KW-0808">Transferase</keyword>
<keyword evidence="5 9" id="KW-0418">Kinase</keyword>
<comment type="pathway">
    <text evidence="1">Cofactor biosynthesis; tetrahydrofolate biosynthesis; 2-amino-4-hydroxy-6-hydroxymethyl-7,8-dihydropteridine diphosphate from 7,8-dihydroneopterin triphosphate: step 4/4.</text>
</comment>
<dbReference type="NCBIfam" id="TIGR01498">
    <property type="entry name" value="folK"/>
    <property type="match status" value="1"/>
</dbReference>
<evidence type="ECO:0000256" key="1">
    <source>
        <dbReference type="ARBA" id="ARBA00005051"/>
    </source>
</evidence>
<dbReference type="PANTHER" id="PTHR43071:SF1">
    <property type="entry name" value="2-AMINO-4-HYDROXY-6-HYDROXYMETHYLDIHYDROPTERIDINE PYROPHOSPHOKINASE"/>
    <property type="match status" value="1"/>
</dbReference>
<dbReference type="PANTHER" id="PTHR43071">
    <property type="entry name" value="2-AMINO-4-HYDROXY-6-HYDROXYMETHYLDIHYDROPTERIDINE PYROPHOSPHOKINASE"/>
    <property type="match status" value="1"/>
</dbReference>
<gene>
    <name evidence="9" type="primary">folK</name>
    <name evidence="9" type="ORF">E6K78_09390</name>
</gene>
<evidence type="ECO:0000256" key="4">
    <source>
        <dbReference type="ARBA" id="ARBA00022741"/>
    </source>
</evidence>
<dbReference type="GO" id="GO:0005524">
    <property type="term" value="F:ATP binding"/>
    <property type="evidence" value="ECO:0007669"/>
    <property type="project" value="UniProtKB-KW"/>
</dbReference>
<evidence type="ECO:0000313" key="9">
    <source>
        <dbReference type="EMBL" id="TMQ64333.1"/>
    </source>
</evidence>
<dbReference type="Pfam" id="PF01288">
    <property type="entry name" value="HPPK"/>
    <property type="match status" value="1"/>
</dbReference>
<reference evidence="9 10" key="1">
    <citation type="journal article" date="2019" name="Nat. Microbiol.">
        <title>Mediterranean grassland soil C-N compound turnover is dependent on rainfall and depth, and is mediated by genomically divergent microorganisms.</title>
        <authorList>
            <person name="Diamond S."/>
            <person name="Andeer P.F."/>
            <person name="Li Z."/>
            <person name="Crits-Christoph A."/>
            <person name="Burstein D."/>
            <person name="Anantharaman K."/>
            <person name="Lane K.R."/>
            <person name="Thomas B.C."/>
            <person name="Pan C."/>
            <person name="Northen T.R."/>
            <person name="Banfield J.F."/>
        </authorList>
    </citation>
    <scope>NUCLEOTIDE SEQUENCE [LARGE SCALE GENOMIC DNA]</scope>
    <source>
        <strain evidence="9">WS_8</strain>
    </source>
</reference>
<organism evidence="9 10">
    <name type="scientific">Eiseniibacteriota bacterium</name>
    <dbReference type="NCBI Taxonomy" id="2212470"/>
    <lineage>
        <taxon>Bacteria</taxon>
        <taxon>Candidatus Eiseniibacteriota</taxon>
    </lineage>
</organism>
<name>A0A538TL23_UNCEI</name>
<dbReference type="AlphaFoldDB" id="A0A538TL23"/>
<dbReference type="Gene3D" id="3.30.70.560">
    <property type="entry name" value="7,8-Dihydro-6-hydroxymethylpterin-pyrophosphokinase HPPK"/>
    <property type="match status" value="1"/>
</dbReference>
<dbReference type="SUPFAM" id="SSF55083">
    <property type="entry name" value="6-hydroxymethyl-7,8-dihydropterin pyrophosphokinase, HPPK"/>
    <property type="match status" value="1"/>
</dbReference>
<dbReference type="InterPro" id="IPR000550">
    <property type="entry name" value="Hppk"/>
</dbReference>
<dbReference type="EMBL" id="VBOY01000088">
    <property type="protein sequence ID" value="TMQ64333.1"/>
    <property type="molecule type" value="Genomic_DNA"/>
</dbReference>
<dbReference type="Proteomes" id="UP000316609">
    <property type="component" value="Unassembled WGS sequence"/>
</dbReference>
<dbReference type="GO" id="GO:0003848">
    <property type="term" value="F:2-amino-4-hydroxy-6-hydroxymethyldihydropteridine diphosphokinase activity"/>
    <property type="evidence" value="ECO:0007669"/>
    <property type="project" value="UniProtKB-EC"/>
</dbReference>
<feature type="domain" description="7,8-dihydro-6-hydroxymethylpterin-pyrophosphokinase" evidence="8">
    <location>
        <begin position="87"/>
        <end position="98"/>
    </location>
</feature>
<evidence type="ECO:0000256" key="5">
    <source>
        <dbReference type="ARBA" id="ARBA00022777"/>
    </source>
</evidence>